<keyword evidence="3" id="KW-0050">Antiport</keyword>
<evidence type="ECO:0000256" key="5">
    <source>
        <dbReference type="ARBA" id="ARBA00022692"/>
    </source>
</evidence>
<organism evidence="12 13">
    <name type="scientific">Staphylococcus massiliensis S46</name>
    <dbReference type="NCBI Taxonomy" id="1229783"/>
    <lineage>
        <taxon>Bacteria</taxon>
        <taxon>Bacillati</taxon>
        <taxon>Bacillota</taxon>
        <taxon>Bacilli</taxon>
        <taxon>Bacillales</taxon>
        <taxon>Staphylococcaceae</taxon>
        <taxon>Staphylococcus</taxon>
    </lineage>
</organism>
<evidence type="ECO:0000313" key="13">
    <source>
        <dbReference type="Proteomes" id="UP000009885"/>
    </source>
</evidence>
<evidence type="ECO:0000313" key="12">
    <source>
        <dbReference type="EMBL" id="EKU45292.1"/>
    </source>
</evidence>
<feature type="transmembrane region" description="Helical" evidence="9">
    <location>
        <begin position="121"/>
        <end position="139"/>
    </location>
</feature>
<dbReference type="GO" id="GO:0015990">
    <property type="term" value="P:electron transport coupled proton transport"/>
    <property type="evidence" value="ECO:0007669"/>
    <property type="project" value="TreeGrafter"/>
</dbReference>
<dbReference type="eggNOG" id="COG1009">
    <property type="taxonomic scope" value="Bacteria"/>
</dbReference>
<feature type="transmembrane region" description="Helical" evidence="9">
    <location>
        <begin position="35"/>
        <end position="54"/>
    </location>
</feature>
<keyword evidence="6 9" id="KW-1133">Transmembrane helix</keyword>
<evidence type="ECO:0000256" key="2">
    <source>
        <dbReference type="ARBA" id="ARBA00022448"/>
    </source>
</evidence>
<comment type="caution">
    <text evidence="12">The sequence shown here is derived from an EMBL/GenBank/DDBJ whole genome shotgun (WGS) entry which is preliminary data.</text>
</comment>
<protein>
    <recommendedName>
        <fullName evidence="9">Probable inorganic carbon transporter subunit DabB</fullName>
    </recommendedName>
</protein>
<evidence type="ECO:0000256" key="9">
    <source>
        <dbReference type="HAMAP-Rule" id="MF_00862"/>
    </source>
</evidence>
<evidence type="ECO:0000256" key="6">
    <source>
        <dbReference type="ARBA" id="ARBA00022989"/>
    </source>
</evidence>
<feature type="transmembrane region" description="Helical" evidence="9">
    <location>
        <begin position="193"/>
        <end position="216"/>
    </location>
</feature>
<dbReference type="GO" id="GO:0042773">
    <property type="term" value="P:ATP synthesis coupled electron transport"/>
    <property type="evidence" value="ECO:0007669"/>
    <property type="project" value="InterPro"/>
</dbReference>
<dbReference type="OrthoDB" id="9807568at2"/>
<evidence type="ECO:0000256" key="7">
    <source>
        <dbReference type="ARBA" id="ARBA00023065"/>
    </source>
</evidence>
<keyword evidence="13" id="KW-1185">Reference proteome</keyword>
<name>K9ARQ2_9STAP</name>
<dbReference type="PANTHER" id="PTHR42829:SF1">
    <property type="entry name" value="INORGANIC CARBON TRANSPORTER SUBUNIT DABB-RELATED"/>
    <property type="match status" value="1"/>
</dbReference>
<evidence type="ECO:0000259" key="11">
    <source>
        <dbReference type="Pfam" id="PF00361"/>
    </source>
</evidence>
<keyword evidence="2 9" id="KW-0813">Transport</keyword>
<dbReference type="RefSeq" id="WP_009385250.1">
    <property type="nucleotide sequence ID" value="NZ_AMSQ01000034.1"/>
</dbReference>
<feature type="transmembrane region" description="Helical" evidence="9">
    <location>
        <begin position="291"/>
        <end position="312"/>
    </location>
</feature>
<feature type="domain" description="NADH:quinone oxidoreductase/Mrp antiporter transmembrane" evidence="11">
    <location>
        <begin position="115"/>
        <end position="364"/>
    </location>
</feature>
<gene>
    <name evidence="9" type="primary">dabB</name>
    <name evidence="12" type="ORF">C273_11451</name>
</gene>
<feature type="transmembrane region" description="Helical" evidence="9">
    <location>
        <begin position="256"/>
        <end position="279"/>
    </location>
</feature>
<feature type="transmembrane region" description="Helical" evidence="9">
    <location>
        <begin position="435"/>
        <end position="457"/>
    </location>
</feature>
<keyword evidence="7" id="KW-0406">Ion transport</keyword>
<evidence type="ECO:0000256" key="10">
    <source>
        <dbReference type="RuleBase" id="RU000320"/>
    </source>
</evidence>
<dbReference type="GO" id="GO:0005886">
    <property type="term" value="C:plasma membrane"/>
    <property type="evidence" value="ECO:0007669"/>
    <property type="project" value="UniProtKB-SubCell"/>
</dbReference>
<comment type="function">
    <text evidence="9">Part of an energy-coupled inorganic carbon pump.</text>
</comment>
<evidence type="ECO:0000256" key="8">
    <source>
        <dbReference type="ARBA" id="ARBA00023136"/>
    </source>
</evidence>
<dbReference type="InterPro" id="IPR046396">
    <property type="entry name" value="Transporter_DabB"/>
</dbReference>
<feature type="transmembrane region" description="Helical" evidence="9">
    <location>
        <begin position="151"/>
        <end position="173"/>
    </location>
</feature>
<dbReference type="GO" id="GO:0008137">
    <property type="term" value="F:NADH dehydrogenase (ubiquinone) activity"/>
    <property type="evidence" value="ECO:0007669"/>
    <property type="project" value="InterPro"/>
</dbReference>
<dbReference type="Proteomes" id="UP000009885">
    <property type="component" value="Unassembled WGS sequence"/>
</dbReference>
<feature type="transmembrane region" description="Helical" evidence="9">
    <location>
        <begin position="228"/>
        <end position="250"/>
    </location>
</feature>
<dbReference type="EMBL" id="AMSQ01000034">
    <property type="protein sequence ID" value="EKU45292.1"/>
    <property type="molecule type" value="Genomic_DNA"/>
</dbReference>
<comment type="subcellular location">
    <subcellularLocation>
        <location evidence="1 9">Cell membrane</location>
        <topology evidence="1 9">Multi-pass membrane protein</topology>
    </subcellularLocation>
    <subcellularLocation>
        <location evidence="10">Membrane</location>
        <topology evidence="10">Multi-pass membrane protein</topology>
    </subcellularLocation>
</comment>
<dbReference type="PRINTS" id="PR01434">
    <property type="entry name" value="NADHDHGNASE5"/>
</dbReference>
<dbReference type="InterPro" id="IPR003945">
    <property type="entry name" value="NU5C-like"/>
</dbReference>
<dbReference type="InterPro" id="IPR001750">
    <property type="entry name" value="ND/Mrp_TM"/>
</dbReference>
<feature type="transmembrane region" description="Helical" evidence="9">
    <location>
        <begin position="6"/>
        <end position="23"/>
    </location>
</feature>
<dbReference type="NCBIfam" id="NF006373">
    <property type="entry name" value="PRK08601.1"/>
    <property type="match status" value="1"/>
</dbReference>
<evidence type="ECO:0000256" key="1">
    <source>
        <dbReference type="ARBA" id="ARBA00004651"/>
    </source>
</evidence>
<feature type="transmembrane region" description="Helical" evidence="9">
    <location>
        <begin position="66"/>
        <end position="86"/>
    </location>
</feature>
<proteinExistence type="inferred from homology"/>
<evidence type="ECO:0000256" key="4">
    <source>
        <dbReference type="ARBA" id="ARBA00022475"/>
    </source>
</evidence>
<dbReference type="AlphaFoldDB" id="K9ARQ2"/>
<feature type="transmembrane region" description="Helical" evidence="9">
    <location>
        <begin position="391"/>
        <end position="414"/>
    </location>
</feature>
<feature type="transmembrane region" description="Helical" evidence="9">
    <location>
        <begin position="341"/>
        <end position="361"/>
    </location>
</feature>
<accession>K9ARQ2</accession>
<evidence type="ECO:0000256" key="3">
    <source>
        <dbReference type="ARBA" id="ARBA00022449"/>
    </source>
</evidence>
<feature type="transmembrane region" description="Helical" evidence="9">
    <location>
        <begin position="368"/>
        <end position="385"/>
    </location>
</feature>
<keyword evidence="4 9" id="KW-1003">Cell membrane</keyword>
<dbReference type="PATRIC" id="fig|1229783.3.peg.2265"/>
<comment type="subunit">
    <text evidence="9">Forms a complex with DabA.</text>
</comment>
<comment type="similarity">
    <text evidence="9">Belongs to the inorganic carbon transporter (TC 9.A.2) DabB family.</text>
</comment>
<dbReference type="STRING" id="1229783.C273_11451"/>
<sequence>MFFIAIFFISLILLIVSGLAFIFHKVDLTYIKVHIVLTFMPIIASILLLVFVRQETSVGPLSFNSLSIMLSVFIFSIGFIIQKFSIRYLLGNKNYRKYFFLFTTITTFASIAWLSDDLRSMLLFWGGTLLCLVSLIWLNKTWKVARSVARTTFYIFLASWISFLVATILLFIYTKSWAISSIKSVDLPFSVKIIISLLMIFVVIIPAAQFPFQRWLIETAATPTPVSAIMHAGIVNAGGIILGKLSFIVANEISMTILLIISSLTVLIGSGISLVHVDYKRQLIGSTMSQMGFMLIQCALGAYLAAIIHLILHGVFKATLFLQSGSALEHTKNPSNASVKYPYVLVTVGKVFSVLIAFIYWNVNQYSFYTLVSATVVYFSLSVAWKQLVAYGSGVIGRILGFATMIFVCSIYILTHNFFATVLYSNNFYEYHPSLLSLIITLVILLSGNILNIWTMYKPNHPISYKLYIKVLELGEASESTIESHPSYLVDKRRDSL</sequence>
<feature type="transmembrane region" description="Helical" evidence="9">
    <location>
        <begin position="98"/>
        <end position="115"/>
    </location>
</feature>
<dbReference type="PANTHER" id="PTHR42829">
    <property type="entry name" value="NADH-UBIQUINONE OXIDOREDUCTASE CHAIN 5"/>
    <property type="match status" value="1"/>
</dbReference>
<dbReference type="GO" id="GO:0015297">
    <property type="term" value="F:antiporter activity"/>
    <property type="evidence" value="ECO:0007669"/>
    <property type="project" value="UniProtKB-KW"/>
</dbReference>
<keyword evidence="8 9" id="KW-0472">Membrane</keyword>
<dbReference type="HAMAP" id="MF_00862">
    <property type="entry name" value="DabB"/>
    <property type="match status" value="1"/>
</dbReference>
<reference evidence="12 13" key="1">
    <citation type="journal article" date="2013" name="Genome Announc.">
        <title>Genome Sequence of Staphylococcus massiliensis Strain S46, Isolated from the Surface of Healthy Human Skin.</title>
        <authorList>
            <person name="Srivastav R."/>
            <person name="Singh A."/>
            <person name="Jangir P.K."/>
            <person name="Kumari C."/>
            <person name="Muduli S."/>
            <person name="Sharma R."/>
        </authorList>
    </citation>
    <scope>NUCLEOTIDE SEQUENCE [LARGE SCALE GENOMIC DNA]</scope>
    <source>
        <strain evidence="12 13">S46</strain>
    </source>
</reference>
<keyword evidence="5 9" id="KW-0812">Transmembrane</keyword>
<dbReference type="GO" id="GO:0003954">
    <property type="term" value="F:NADH dehydrogenase activity"/>
    <property type="evidence" value="ECO:0007669"/>
    <property type="project" value="TreeGrafter"/>
</dbReference>
<dbReference type="Pfam" id="PF00361">
    <property type="entry name" value="Proton_antipo_M"/>
    <property type="match status" value="1"/>
</dbReference>